<feature type="compositionally biased region" description="Low complexity" evidence="1">
    <location>
        <begin position="505"/>
        <end position="518"/>
    </location>
</feature>
<feature type="compositionally biased region" description="Polar residues" evidence="1">
    <location>
        <begin position="446"/>
        <end position="456"/>
    </location>
</feature>
<comment type="caution">
    <text evidence="3">The sequence shown here is derived from an EMBL/GenBank/DDBJ whole genome shotgun (WGS) entry which is preliminary data.</text>
</comment>
<proteinExistence type="predicted"/>
<dbReference type="EMBL" id="NHYE01001370">
    <property type="protein sequence ID" value="PPQ96454.1"/>
    <property type="molecule type" value="Genomic_DNA"/>
</dbReference>
<feature type="region of interest" description="Disordered" evidence="1">
    <location>
        <begin position="599"/>
        <end position="630"/>
    </location>
</feature>
<evidence type="ECO:0000313" key="4">
    <source>
        <dbReference type="Proteomes" id="UP000284706"/>
    </source>
</evidence>
<organism evidence="3 4">
    <name type="scientific">Gymnopilus dilepis</name>
    <dbReference type="NCBI Taxonomy" id="231916"/>
    <lineage>
        <taxon>Eukaryota</taxon>
        <taxon>Fungi</taxon>
        <taxon>Dikarya</taxon>
        <taxon>Basidiomycota</taxon>
        <taxon>Agaricomycotina</taxon>
        <taxon>Agaricomycetes</taxon>
        <taxon>Agaricomycetidae</taxon>
        <taxon>Agaricales</taxon>
        <taxon>Agaricineae</taxon>
        <taxon>Hymenogastraceae</taxon>
        <taxon>Gymnopilus</taxon>
    </lineage>
</organism>
<dbReference type="InParanoid" id="A0A409Y099"/>
<accession>A0A409Y099</accession>
<dbReference type="OrthoDB" id="3219211at2759"/>
<dbReference type="Proteomes" id="UP000284706">
    <property type="component" value="Unassembled WGS sequence"/>
</dbReference>
<dbReference type="Pfam" id="PF20411">
    <property type="entry name" value="DUF6697"/>
    <property type="match status" value="1"/>
</dbReference>
<feature type="region of interest" description="Disordered" evidence="1">
    <location>
        <begin position="439"/>
        <end position="478"/>
    </location>
</feature>
<feature type="domain" description="DUF6697" evidence="2">
    <location>
        <begin position="245"/>
        <end position="392"/>
    </location>
</feature>
<dbReference type="InterPro" id="IPR046520">
    <property type="entry name" value="DUF6697"/>
</dbReference>
<evidence type="ECO:0000313" key="3">
    <source>
        <dbReference type="EMBL" id="PPQ96454.1"/>
    </source>
</evidence>
<protein>
    <recommendedName>
        <fullName evidence="2">DUF6697 domain-containing protein</fullName>
    </recommendedName>
</protein>
<feature type="compositionally biased region" description="Polar residues" evidence="1">
    <location>
        <begin position="519"/>
        <end position="530"/>
    </location>
</feature>
<gene>
    <name evidence="3" type="ORF">CVT26_005126</name>
</gene>
<sequence length="630" mass="67092">MAAISHGCIEEKPSISPMITVTDSTAVVEITRLKEELETLKHANPLRMAQLAIEIQIERLRVIEISNARDAAIERLSEAYSSIRQKNELIEHLQQESRIGRSGLASALTQLSQNRSLDYQEAESYKAHIATLEKTVEDLRLVLRQQQPQQQSLASKVSDPPPRYEESALKASTISYEESFSSQNVAFTDSKYISPDTDDPTELTDARNAFLAAIPLPESVPDATLSAIVIPPPFTLHEFLNGAPSVLRNSLSNYRILQGITTTWCPDREEHGYMYIPAFKCSTNPRIATAHRWAPVDVIGRMKCFFNKEGLWYYAGSYKAFRLDTLSTKEWMQLSPETTAAIVKDTIAGRKNISPQNTYETSQLYAAGALKVVCVGLQCVGFNQEVYNALIEYSVKFSETKWKPLAAAAAAAAAASGSAMLGSQSPTGFATAVGTGITITQSTSGHPGQSSPTPSGIKTPALPRQPGSGYHAHLQRASSHLSTTSASSSLSSVSLNLSLGGTSLSTTTSAANSPSAMSLSPSNPTTPAYNNSHGYSQSYFTLPGTPASLGSGSASTSASASLSISSGSGLLGFGSSLWSLSTTSTSTPVTSLGLNLTTSAAPSPRSSVNMDPGVEAFSPGKKVVPEADVE</sequence>
<name>A0A409Y099_9AGAR</name>
<evidence type="ECO:0000259" key="2">
    <source>
        <dbReference type="Pfam" id="PF20411"/>
    </source>
</evidence>
<keyword evidence="4" id="KW-1185">Reference proteome</keyword>
<reference evidence="3 4" key="1">
    <citation type="journal article" date="2018" name="Evol. Lett.">
        <title>Horizontal gene cluster transfer increased hallucinogenic mushroom diversity.</title>
        <authorList>
            <person name="Reynolds H.T."/>
            <person name="Vijayakumar V."/>
            <person name="Gluck-Thaler E."/>
            <person name="Korotkin H.B."/>
            <person name="Matheny P.B."/>
            <person name="Slot J.C."/>
        </authorList>
    </citation>
    <scope>NUCLEOTIDE SEQUENCE [LARGE SCALE GENOMIC DNA]</scope>
    <source>
        <strain evidence="3 4">SRW20</strain>
    </source>
</reference>
<feature type="region of interest" description="Disordered" evidence="1">
    <location>
        <begin position="505"/>
        <end position="530"/>
    </location>
</feature>
<feature type="compositionally biased region" description="Polar residues" evidence="1">
    <location>
        <begin position="599"/>
        <end position="609"/>
    </location>
</feature>
<dbReference type="AlphaFoldDB" id="A0A409Y099"/>
<evidence type="ECO:0000256" key="1">
    <source>
        <dbReference type="SAM" id="MobiDB-lite"/>
    </source>
</evidence>